<feature type="region of interest" description="Disordered" evidence="1">
    <location>
        <begin position="98"/>
        <end position="117"/>
    </location>
</feature>
<dbReference type="RefSeq" id="WP_148679506.1">
    <property type="nucleotide sequence ID" value="NZ_DUJS01000004.1"/>
</dbReference>
<organism evidence="2 3">
    <name type="scientific">Methanopyrus kandleri</name>
    <dbReference type="NCBI Taxonomy" id="2320"/>
    <lineage>
        <taxon>Archaea</taxon>
        <taxon>Methanobacteriati</taxon>
        <taxon>Methanobacteriota</taxon>
        <taxon>Methanomada group</taxon>
        <taxon>Methanopyri</taxon>
        <taxon>Methanopyrales</taxon>
        <taxon>Methanopyraceae</taxon>
        <taxon>Methanopyrus</taxon>
    </lineage>
</organism>
<dbReference type="Proteomes" id="UP000619545">
    <property type="component" value="Unassembled WGS sequence"/>
</dbReference>
<protein>
    <submittedName>
        <fullName evidence="2">Uncharacterized protein</fullName>
    </submittedName>
</protein>
<accession>A0A832SU94</accession>
<feature type="compositionally biased region" description="Basic and acidic residues" evidence="1">
    <location>
        <begin position="101"/>
        <end position="112"/>
    </location>
</feature>
<dbReference type="AlphaFoldDB" id="A0A832SU94"/>
<proteinExistence type="predicted"/>
<evidence type="ECO:0000313" key="3">
    <source>
        <dbReference type="Proteomes" id="UP000619545"/>
    </source>
</evidence>
<dbReference type="EMBL" id="DUJS01000004">
    <property type="protein sequence ID" value="HII70392.1"/>
    <property type="molecule type" value="Genomic_DNA"/>
</dbReference>
<evidence type="ECO:0000313" key="2">
    <source>
        <dbReference type="EMBL" id="HII70392.1"/>
    </source>
</evidence>
<gene>
    <name evidence="2" type="ORF">HA336_04075</name>
</gene>
<reference evidence="2" key="1">
    <citation type="journal article" date="2020" name="bioRxiv">
        <title>A rank-normalized archaeal taxonomy based on genome phylogeny resolves widespread incomplete and uneven classifications.</title>
        <authorList>
            <person name="Rinke C."/>
            <person name="Chuvochina M."/>
            <person name="Mussig A.J."/>
            <person name="Chaumeil P.-A."/>
            <person name="Waite D.W."/>
            <person name="Whitman W.B."/>
            <person name="Parks D.H."/>
            <person name="Hugenholtz P."/>
        </authorList>
    </citation>
    <scope>NUCLEOTIDE SEQUENCE</scope>
    <source>
        <strain evidence="2">UBA8853</strain>
    </source>
</reference>
<name>A0A832SU94_9EURY</name>
<comment type="caution">
    <text evidence="2">The sequence shown here is derived from an EMBL/GenBank/DDBJ whole genome shotgun (WGS) entry which is preliminary data.</text>
</comment>
<dbReference type="GeneID" id="41583389"/>
<evidence type="ECO:0000256" key="1">
    <source>
        <dbReference type="SAM" id="MobiDB-lite"/>
    </source>
</evidence>
<sequence length="132" mass="14366">MPTPVLRGETVRGKGKVSGEVIHITHPDRIVEIEEGQAVFTQDLGGAYDTYPEVMGAVAIICTGDVRTLSEDGTIPVVREAKPIDDDVKDLLVEPEIPEDAPCHGEEHEHLMPPEGSEVEVDLDKGIVYLLE</sequence>